<keyword evidence="3" id="KW-1185">Reference proteome</keyword>
<protein>
    <submittedName>
        <fullName evidence="2">Uncharacterized protein</fullName>
    </submittedName>
</protein>
<dbReference type="Proteomes" id="UP000622797">
    <property type="component" value="Unassembled WGS sequence"/>
</dbReference>
<dbReference type="OrthoDB" id="5099850at2759"/>
<organism evidence="2 3">
    <name type="scientific">Fusarium sarcochroum</name>
    <dbReference type="NCBI Taxonomy" id="1208366"/>
    <lineage>
        <taxon>Eukaryota</taxon>
        <taxon>Fungi</taxon>
        <taxon>Dikarya</taxon>
        <taxon>Ascomycota</taxon>
        <taxon>Pezizomycotina</taxon>
        <taxon>Sordariomycetes</taxon>
        <taxon>Hypocreomycetidae</taxon>
        <taxon>Hypocreales</taxon>
        <taxon>Nectriaceae</taxon>
        <taxon>Fusarium</taxon>
        <taxon>Fusarium lateritium species complex</taxon>
    </lineage>
</organism>
<accession>A0A8H4XBR5</accession>
<reference evidence="2" key="1">
    <citation type="journal article" date="2020" name="BMC Genomics">
        <title>Correction to: Identification and distribution of gene clusters required for synthesis of sphingolipid metabolism inhibitors in diverse species of the filamentous fungus Fusarium.</title>
        <authorList>
            <person name="Kim H.S."/>
            <person name="Lohmar J.M."/>
            <person name="Busman M."/>
            <person name="Brown D.W."/>
            <person name="Naumann T.A."/>
            <person name="Divon H.H."/>
            <person name="Lysoe E."/>
            <person name="Uhlig S."/>
            <person name="Proctor R.H."/>
        </authorList>
    </citation>
    <scope>NUCLEOTIDE SEQUENCE</scope>
    <source>
        <strain evidence="2">NRRL 20472</strain>
    </source>
</reference>
<dbReference type="AlphaFoldDB" id="A0A8H4XBR5"/>
<feature type="compositionally biased region" description="Polar residues" evidence="1">
    <location>
        <begin position="69"/>
        <end position="78"/>
    </location>
</feature>
<reference evidence="2" key="2">
    <citation type="submission" date="2020-05" db="EMBL/GenBank/DDBJ databases">
        <authorList>
            <person name="Kim H.-S."/>
            <person name="Proctor R.H."/>
            <person name="Brown D.W."/>
        </authorList>
    </citation>
    <scope>NUCLEOTIDE SEQUENCE</scope>
    <source>
        <strain evidence="2">NRRL 20472</strain>
    </source>
</reference>
<gene>
    <name evidence="2" type="ORF">FSARC_3443</name>
</gene>
<evidence type="ECO:0000313" key="2">
    <source>
        <dbReference type="EMBL" id="KAF4969288.1"/>
    </source>
</evidence>
<name>A0A8H4XBR5_9HYPO</name>
<comment type="caution">
    <text evidence="2">The sequence shown here is derived from an EMBL/GenBank/DDBJ whole genome shotgun (WGS) entry which is preliminary data.</text>
</comment>
<feature type="region of interest" description="Disordered" evidence="1">
    <location>
        <begin position="69"/>
        <end position="90"/>
    </location>
</feature>
<sequence length="252" mass="28012">MPSLSEDAIRAIVSTLEMLVTRVSILETDNSKLHIEVENLRDEVRMRGDAGQPASNQGAGNFVASHLQPRSSSLQQGTDHSERPSIPSKEQCALCRSESHSMSGHLKASKGQINACILCNRTNHYVDTCDKFKAMTMSEQMDLLVASRANMPAVKTSVPWHELLWHYLQSNESKGQDAKIPDVFPWSESFAIERAFEDHGKAILALQAKYDQAGNKDPLPVDPDTSSMEAIFQNFWAPKGYIWPESLAQASR</sequence>
<evidence type="ECO:0000313" key="3">
    <source>
        <dbReference type="Proteomes" id="UP000622797"/>
    </source>
</evidence>
<evidence type="ECO:0000256" key="1">
    <source>
        <dbReference type="SAM" id="MobiDB-lite"/>
    </source>
</evidence>
<dbReference type="EMBL" id="JABEXW010000166">
    <property type="protein sequence ID" value="KAF4969288.1"/>
    <property type="molecule type" value="Genomic_DNA"/>
</dbReference>
<proteinExistence type="predicted"/>